<sequence>MPRTELTEEEKLNIKKKNLLFKRFVEPGRLALIEYGPYAGKLCFIIDIVTLTRVIVDGAFITGSDGDLCRYLKLEKHNKGSWISPPRFWIDHFIVYPIVPRMVIPLKRLKLLKERIKISKNCKSGFLRKTIKSTNVLDTFNKSNLGKKMLIKKKRDLATDYERFQIFYAKRELKKKMNILQNKKVSEGKKENKGDKKKAKKVKKVKKIASKK</sequence>
<evidence type="ECO:0000256" key="4">
    <source>
        <dbReference type="SAM" id="MobiDB-lite"/>
    </source>
</evidence>
<evidence type="ECO:0000256" key="1">
    <source>
        <dbReference type="ARBA" id="ARBA00006592"/>
    </source>
</evidence>
<dbReference type="GO" id="GO:0006412">
    <property type="term" value="P:translation"/>
    <property type="evidence" value="ECO:0007669"/>
    <property type="project" value="InterPro"/>
</dbReference>
<dbReference type="InterPro" id="IPR039660">
    <property type="entry name" value="Ribosomal_eL14"/>
</dbReference>
<keyword evidence="3" id="KW-0687">Ribonucleoprotein</keyword>
<organism evidence="6 9">
    <name type="scientific">Plasmodium ovale curtisi</name>
    <dbReference type="NCBI Taxonomy" id="864141"/>
    <lineage>
        <taxon>Eukaryota</taxon>
        <taxon>Sar</taxon>
        <taxon>Alveolata</taxon>
        <taxon>Apicomplexa</taxon>
        <taxon>Aconoidasida</taxon>
        <taxon>Haemosporida</taxon>
        <taxon>Plasmodiidae</taxon>
        <taxon>Plasmodium</taxon>
        <taxon>Plasmodium (Plasmodium)</taxon>
    </lineage>
</organism>
<dbReference type="GO" id="GO:0042273">
    <property type="term" value="P:ribosomal large subunit biogenesis"/>
    <property type="evidence" value="ECO:0007669"/>
    <property type="project" value="TreeGrafter"/>
</dbReference>
<dbReference type="Proteomes" id="UP000078546">
    <property type="component" value="Unassembled WGS sequence"/>
</dbReference>
<evidence type="ECO:0000313" key="8">
    <source>
        <dbReference type="Proteomes" id="UP000078546"/>
    </source>
</evidence>
<proteinExistence type="inferred from homology"/>
<evidence type="ECO:0000313" key="6">
    <source>
        <dbReference type="EMBL" id="SBS87274.1"/>
    </source>
</evidence>
<feature type="compositionally biased region" description="Basic residues" evidence="4">
    <location>
        <begin position="195"/>
        <end position="212"/>
    </location>
</feature>
<reference evidence="6" key="2">
    <citation type="submission" date="2016-05" db="EMBL/GenBank/DDBJ databases">
        <authorList>
            <person name="Lavstsen T."/>
            <person name="Jespersen J.S."/>
        </authorList>
    </citation>
    <scope>NUCLEOTIDE SEQUENCE [LARGE SCALE GENOMIC DNA]</scope>
</reference>
<dbReference type="EMBL" id="FLQV01000711">
    <property type="protein sequence ID" value="SBS97493.1"/>
    <property type="molecule type" value="Genomic_DNA"/>
</dbReference>
<dbReference type="EMBL" id="FLQU01000557">
    <property type="protein sequence ID" value="SBS87274.1"/>
    <property type="molecule type" value="Genomic_DNA"/>
</dbReference>
<reference evidence="8 9" key="1">
    <citation type="submission" date="2016-05" db="EMBL/GenBank/DDBJ databases">
        <authorList>
            <person name="Naeem Raeece"/>
        </authorList>
    </citation>
    <scope>NUCLEOTIDE SEQUENCE [LARGE SCALE GENOMIC DNA]</scope>
</reference>
<evidence type="ECO:0000313" key="9">
    <source>
        <dbReference type="Proteomes" id="UP000078560"/>
    </source>
</evidence>
<dbReference type="GO" id="GO:0003735">
    <property type="term" value="F:structural constituent of ribosome"/>
    <property type="evidence" value="ECO:0007669"/>
    <property type="project" value="InterPro"/>
</dbReference>
<evidence type="ECO:0000256" key="3">
    <source>
        <dbReference type="ARBA" id="ARBA00023274"/>
    </source>
</evidence>
<feature type="domain" description="Large ribosomal subunit protein eL14" evidence="5">
    <location>
        <begin position="100"/>
        <end position="172"/>
    </location>
</feature>
<protein>
    <submittedName>
        <fullName evidence="6">60S ribosomal protein L14, putative</fullName>
    </submittedName>
</protein>
<dbReference type="Gene3D" id="2.30.30.30">
    <property type="match status" value="2"/>
</dbReference>
<dbReference type="PANTHER" id="PTHR11127">
    <property type="entry name" value="60S RIBOSOMAL PROTEIN L14"/>
    <property type="match status" value="1"/>
</dbReference>
<evidence type="ECO:0000313" key="7">
    <source>
        <dbReference type="EMBL" id="SBS97493.1"/>
    </source>
</evidence>
<keyword evidence="2 6" id="KW-0689">Ribosomal protein</keyword>
<dbReference type="AlphaFoldDB" id="A0A1A8W7X1"/>
<dbReference type="GO" id="GO:0022625">
    <property type="term" value="C:cytosolic large ribosomal subunit"/>
    <property type="evidence" value="ECO:0007669"/>
    <property type="project" value="TreeGrafter"/>
</dbReference>
<comment type="similarity">
    <text evidence="1">Belongs to the eukaryotic ribosomal protein eL14 family.</text>
</comment>
<dbReference type="GO" id="GO:0003723">
    <property type="term" value="F:RNA binding"/>
    <property type="evidence" value="ECO:0007669"/>
    <property type="project" value="InterPro"/>
</dbReference>
<dbReference type="InterPro" id="IPR008991">
    <property type="entry name" value="Translation_prot_SH3-like_sf"/>
</dbReference>
<dbReference type="SUPFAM" id="SSF50104">
    <property type="entry name" value="Translation proteins SH3-like domain"/>
    <property type="match status" value="1"/>
</dbReference>
<dbReference type="Pfam" id="PF01929">
    <property type="entry name" value="Ribosomal_L14e"/>
    <property type="match status" value="1"/>
</dbReference>
<dbReference type="CDD" id="cd23702">
    <property type="entry name" value="eL14"/>
    <property type="match status" value="1"/>
</dbReference>
<dbReference type="InterPro" id="IPR002784">
    <property type="entry name" value="Ribosomal_eL14_dom"/>
</dbReference>
<evidence type="ECO:0000256" key="2">
    <source>
        <dbReference type="ARBA" id="ARBA00022980"/>
    </source>
</evidence>
<feature type="compositionally biased region" description="Basic and acidic residues" evidence="4">
    <location>
        <begin position="184"/>
        <end position="194"/>
    </location>
</feature>
<feature type="region of interest" description="Disordered" evidence="4">
    <location>
        <begin position="184"/>
        <end position="212"/>
    </location>
</feature>
<dbReference type="InterPro" id="IPR014722">
    <property type="entry name" value="Rib_uL2_dom2"/>
</dbReference>
<accession>A0A1A8W7X1</accession>
<gene>
    <name evidence="7" type="ORF">POVCU1_038660</name>
    <name evidence="6" type="ORF">POVCU2_0041810</name>
</gene>
<name>A0A1A8W7X1_PLAOA</name>
<dbReference type="Proteomes" id="UP000078560">
    <property type="component" value="Unassembled WGS sequence"/>
</dbReference>
<evidence type="ECO:0000259" key="5">
    <source>
        <dbReference type="Pfam" id="PF01929"/>
    </source>
</evidence>
<dbReference type="PANTHER" id="PTHR11127:SF2">
    <property type="entry name" value="LARGE RIBOSOMAL SUBUNIT PROTEIN EL14"/>
    <property type="match status" value="1"/>
</dbReference>